<feature type="compositionally biased region" description="Basic and acidic residues" evidence="1">
    <location>
        <begin position="49"/>
        <end position="67"/>
    </location>
</feature>
<comment type="caution">
    <text evidence="2">The sequence shown here is derived from an EMBL/GenBank/DDBJ whole genome shotgun (WGS) entry which is preliminary data.</text>
</comment>
<dbReference type="EMBL" id="CALNXK010000108">
    <property type="protein sequence ID" value="CAH3157646.1"/>
    <property type="molecule type" value="Genomic_DNA"/>
</dbReference>
<gene>
    <name evidence="2" type="ORF">PLOB_00002356</name>
</gene>
<evidence type="ECO:0000313" key="2">
    <source>
        <dbReference type="EMBL" id="CAH3157646.1"/>
    </source>
</evidence>
<protein>
    <submittedName>
        <fullName evidence="2">Uncharacterized protein</fullName>
    </submittedName>
</protein>
<feature type="non-terminal residue" evidence="2">
    <location>
        <position position="167"/>
    </location>
</feature>
<feature type="compositionally biased region" description="Basic and acidic residues" evidence="1">
    <location>
        <begin position="80"/>
        <end position="89"/>
    </location>
</feature>
<feature type="region of interest" description="Disordered" evidence="1">
    <location>
        <begin position="36"/>
        <end position="98"/>
    </location>
</feature>
<sequence>MLLSKKFTKKIREEENASGIAVNDLTEKEALIEELVSREDTATASEAETASKQHEKETAENMRKKAMETLGETNKRKSKSKDGSTDKRGKSGRCTKPLVDFLREKSEADREIRQQELEIRKQEQQSQQQVFQTLLQNQQQINVQGYNREINEVDLKVGGSCSAWERR</sequence>
<keyword evidence="3" id="KW-1185">Reference proteome</keyword>
<proteinExistence type="predicted"/>
<evidence type="ECO:0000256" key="1">
    <source>
        <dbReference type="SAM" id="MobiDB-lite"/>
    </source>
</evidence>
<dbReference type="Proteomes" id="UP001159405">
    <property type="component" value="Unassembled WGS sequence"/>
</dbReference>
<evidence type="ECO:0000313" key="3">
    <source>
        <dbReference type="Proteomes" id="UP001159405"/>
    </source>
</evidence>
<organism evidence="2 3">
    <name type="scientific">Porites lobata</name>
    <dbReference type="NCBI Taxonomy" id="104759"/>
    <lineage>
        <taxon>Eukaryota</taxon>
        <taxon>Metazoa</taxon>
        <taxon>Cnidaria</taxon>
        <taxon>Anthozoa</taxon>
        <taxon>Hexacorallia</taxon>
        <taxon>Scleractinia</taxon>
        <taxon>Fungiina</taxon>
        <taxon>Poritidae</taxon>
        <taxon>Porites</taxon>
    </lineage>
</organism>
<name>A0ABN8Q5G8_9CNID</name>
<reference evidence="2 3" key="1">
    <citation type="submission" date="2022-05" db="EMBL/GenBank/DDBJ databases">
        <authorList>
            <consortium name="Genoscope - CEA"/>
            <person name="William W."/>
        </authorList>
    </citation>
    <scope>NUCLEOTIDE SEQUENCE [LARGE SCALE GENOMIC DNA]</scope>
</reference>
<accession>A0ABN8Q5G8</accession>